<dbReference type="InterPro" id="IPR003593">
    <property type="entry name" value="AAA+_ATPase"/>
</dbReference>
<feature type="compositionally biased region" description="Basic and acidic residues" evidence="13">
    <location>
        <begin position="934"/>
        <end position="957"/>
    </location>
</feature>
<evidence type="ECO:0000256" key="4">
    <source>
        <dbReference type="ARBA" id="ARBA00022553"/>
    </source>
</evidence>
<feature type="region of interest" description="Disordered" evidence="13">
    <location>
        <begin position="1"/>
        <end position="238"/>
    </location>
</feature>
<dbReference type="InterPro" id="IPR013725">
    <property type="entry name" value="DNA_replication_fac_RFC1_C"/>
</dbReference>
<evidence type="ECO:0000256" key="6">
    <source>
        <dbReference type="ARBA" id="ARBA00022741"/>
    </source>
</evidence>
<dbReference type="Gene3D" id="1.10.8.60">
    <property type="match status" value="1"/>
</dbReference>
<dbReference type="FunFam" id="3.40.50.10190:FF:000001">
    <property type="entry name" value="Replication factor C subunit 1"/>
    <property type="match status" value="1"/>
</dbReference>
<dbReference type="GO" id="GO:0005634">
    <property type="term" value="C:nucleus"/>
    <property type="evidence" value="ECO:0007669"/>
    <property type="project" value="UniProtKB-SubCell"/>
</dbReference>
<evidence type="ECO:0000256" key="9">
    <source>
        <dbReference type="ARBA" id="ARBA00023242"/>
    </source>
</evidence>
<dbReference type="SUPFAM" id="SSF52113">
    <property type="entry name" value="BRCT domain"/>
    <property type="match status" value="1"/>
</dbReference>
<dbReference type="InterPro" id="IPR036420">
    <property type="entry name" value="BRCT_dom_sf"/>
</dbReference>
<dbReference type="InterPro" id="IPR012178">
    <property type="entry name" value="RFC1"/>
</dbReference>
<dbReference type="Pfam" id="PF25361">
    <property type="entry name" value="AAA_lid_RFC1"/>
    <property type="match status" value="1"/>
</dbReference>
<dbReference type="PANTHER" id="PTHR23389">
    <property type="entry name" value="CHROMOSOME TRANSMISSION FIDELITY FACTOR 18"/>
    <property type="match status" value="1"/>
</dbReference>
<dbReference type="InterPro" id="IPR047854">
    <property type="entry name" value="RFC_lid"/>
</dbReference>
<dbReference type="SUPFAM" id="SSF48019">
    <property type="entry name" value="post-AAA+ oligomerization domain-like"/>
    <property type="match status" value="1"/>
</dbReference>
<comment type="subunit">
    <text evidence="11">Large subunit of the RFC complex, an heteropentameric complex consisting of RFC1 and four small subunits RFC2, RFC3, RFC4 and RFC5; the RFC complex interacts with PCNA and the interaction involves RFC1.</text>
</comment>
<keyword evidence="9 12" id="KW-0539">Nucleus</keyword>
<keyword evidence="8" id="KW-0238">DNA-binding</keyword>
<dbReference type="Gene3D" id="1.20.272.10">
    <property type="match status" value="1"/>
</dbReference>
<dbReference type="CDD" id="cd00009">
    <property type="entry name" value="AAA"/>
    <property type="match status" value="1"/>
</dbReference>
<proteinExistence type="inferred from homology"/>
<dbReference type="InterPro" id="IPR027417">
    <property type="entry name" value="P-loop_NTPase"/>
</dbReference>
<dbReference type="GO" id="GO:0005663">
    <property type="term" value="C:DNA replication factor C complex"/>
    <property type="evidence" value="ECO:0007669"/>
    <property type="project" value="InterPro"/>
</dbReference>
<dbReference type="Pfam" id="PF08519">
    <property type="entry name" value="RFC1"/>
    <property type="match status" value="1"/>
</dbReference>
<name>A0AAW2I0U8_9NEOP</name>
<dbReference type="SMART" id="SM00382">
    <property type="entry name" value="AAA"/>
    <property type="match status" value="1"/>
</dbReference>
<feature type="compositionally biased region" description="Basic and acidic residues" evidence="13">
    <location>
        <begin position="43"/>
        <end position="72"/>
    </location>
</feature>
<dbReference type="CDD" id="cd17752">
    <property type="entry name" value="BRCT_RFC1"/>
    <property type="match status" value="1"/>
</dbReference>
<feature type="compositionally biased region" description="Basic and acidic residues" evidence="13">
    <location>
        <begin position="145"/>
        <end position="185"/>
    </location>
</feature>
<dbReference type="Gene3D" id="3.40.50.300">
    <property type="entry name" value="P-loop containing nucleotide triphosphate hydrolases"/>
    <property type="match status" value="1"/>
</dbReference>
<protein>
    <recommendedName>
        <fullName evidence="3 12">Replication factor C subunit 1</fullName>
    </recommendedName>
</protein>
<evidence type="ECO:0000313" key="15">
    <source>
        <dbReference type="EMBL" id="KAL0275125.1"/>
    </source>
</evidence>
<dbReference type="GO" id="GO:0003677">
    <property type="term" value="F:DNA binding"/>
    <property type="evidence" value="ECO:0007669"/>
    <property type="project" value="UniProtKB-KW"/>
</dbReference>
<dbReference type="AlphaFoldDB" id="A0AAW2I0U8"/>
<dbReference type="PROSITE" id="PS50172">
    <property type="entry name" value="BRCT"/>
    <property type="match status" value="1"/>
</dbReference>
<evidence type="ECO:0000256" key="13">
    <source>
        <dbReference type="SAM" id="MobiDB-lite"/>
    </source>
</evidence>
<feature type="region of interest" description="Disordered" evidence="13">
    <location>
        <begin position="909"/>
        <end position="963"/>
    </location>
</feature>
<dbReference type="GO" id="GO:0016887">
    <property type="term" value="F:ATP hydrolysis activity"/>
    <property type="evidence" value="ECO:0007669"/>
    <property type="project" value="InterPro"/>
</dbReference>
<comment type="similarity">
    <text evidence="2 12">Belongs to the activator 1 large subunit family.</text>
</comment>
<feature type="compositionally biased region" description="Basic residues" evidence="13">
    <location>
        <begin position="115"/>
        <end position="124"/>
    </location>
</feature>
<dbReference type="Pfam" id="PF00004">
    <property type="entry name" value="AAA"/>
    <property type="match status" value="1"/>
</dbReference>
<comment type="subcellular location">
    <subcellularLocation>
        <location evidence="1 12">Nucleus</location>
    </subcellularLocation>
</comment>
<evidence type="ECO:0000256" key="1">
    <source>
        <dbReference type="ARBA" id="ARBA00004123"/>
    </source>
</evidence>
<evidence type="ECO:0000256" key="8">
    <source>
        <dbReference type="ARBA" id="ARBA00023125"/>
    </source>
</evidence>
<dbReference type="GO" id="GO:0006260">
    <property type="term" value="P:DNA replication"/>
    <property type="evidence" value="ECO:0007669"/>
    <property type="project" value="UniProtKB-KW"/>
</dbReference>
<dbReference type="Gene3D" id="3.40.50.10190">
    <property type="entry name" value="BRCT domain"/>
    <property type="match status" value="1"/>
</dbReference>
<dbReference type="GO" id="GO:0003689">
    <property type="term" value="F:DNA clamp loader activity"/>
    <property type="evidence" value="ECO:0007669"/>
    <property type="project" value="UniProtKB-UniRule"/>
</dbReference>
<evidence type="ECO:0000256" key="3">
    <source>
        <dbReference type="ARBA" id="ARBA00020401"/>
    </source>
</evidence>
<comment type="caution">
    <text evidence="15">The sequence shown here is derived from an EMBL/GenBank/DDBJ whole genome shotgun (WGS) entry which is preliminary data.</text>
</comment>
<evidence type="ECO:0000256" key="12">
    <source>
        <dbReference type="PIRNR" id="PIRNR036578"/>
    </source>
</evidence>
<dbReference type="GO" id="GO:0005524">
    <property type="term" value="F:ATP binding"/>
    <property type="evidence" value="ECO:0007669"/>
    <property type="project" value="UniProtKB-UniRule"/>
</dbReference>
<dbReference type="FunFam" id="1.20.272.10:FF:000005">
    <property type="entry name" value="Replication factor C subunit 1"/>
    <property type="match status" value="1"/>
</dbReference>
<feature type="region of interest" description="Disordered" evidence="13">
    <location>
        <begin position="377"/>
        <end position="406"/>
    </location>
</feature>
<evidence type="ECO:0000256" key="5">
    <source>
        <dbReference type="ARBA" id="ARBA00022705"/>
    </source>
</evidence>
<reference evidence="15" key="1">
    <citation type="journal article" date="2024" name="Gigascience">
        <title>Chromosome-level genome of the poultry shaft louse Menopon gallinae provides insight into the host-switching and adaptive evolution of parasitic lice.</title>
        <authorList>
            <person name="Xu Y."/>
            <person name="Ma L."/>
            <person name="Liu S."/>
            <person name="Liang Y."/>
            <person name="Liu Q."/>
            <person name="He Z."/>
            <person name="Tian L."/>
            <person name="Duan Y."/>
            <person name="Cai W."/>
            <person name="Li H."/>
            <person name="Song F."/>
        </authorList>
    </citation>
    <scope>NUCLEOTIDE SEQUENCE</scope>
    <source>
        <strain evidence="15">Cailab_2023a</strain>
    </source>
</reference>
<sequence>MSRDIRSFFIRKNADSGNAENGSGGKGSKKRALRVIDSDSDDEVKPLPKKPKEVKSDKKKTPEKKEKSKDKSSPVNISSFYGTSPVVQKPRQIIKTDKTPKKEEKPGQSSEKDKKDRKKKRKKGKNEESQLDESFTIENDDDFDETLKLIDDNELEKLTTKTEPVKKETEKKTEAVKKTPVKENKAPTAVKTPGSVESKKSSLLDSEQKRKHNESYQRYLNRGGPKNPGSKEIPKGTPNCLQGLTFVISGVLDSLERDEAVDLIQKCGGRVTGSVSGKTNYIVVGEEAGQSKLEKASKFGTKKLTEDDLLDLIRSKSVVDDDSGSSRDNFIEETPKKDSSKYFKNDKRTLDSEDGESGRLKKVRKAVEIEAPKFKTTEKLSESSGYESQQDSQERSESSQNGETDVGDCLWVDKYKPKSTKQIIGQAGDKSNVKKLIYWLENWSKNHLNSATKKAKPAPWQSNDGSAFKAALLSGPPGVGKTTSVHLVCKELGLDIIEYNASDTRSKKLLQEEISELLNTKSIRGYFQDNTQLRQVLVMDEVDGMAGNEDRGGIQELILVIKKTKIPIICMCNDRSHPKMRSLVNYCFDLRYPRPRVEQIKGAMMSVCFKEGLKIPSEALEEIIINANQDVRQVLHNLSLWTAKEKVVSKEQAKKDAAMAKKPTNLGPWDVARKVFSASEHSSMTLRDKEELFFQDYNLGPLFVQDTYIRVKPIKAKNDKKATLNLLSKAADALVLGDIVERTVRSENAWTLLPVQAIFSSVLPGHYMEGHVQGQIQFPVWLGKNSKRNRFDRILQELQSHMRLSISAGKEAVNLDYLHVLRDAITRPLLRDGADGVSETLQIMSDYNLTKDDLDNIMELALWPGGKDVFAGVDSKVKAALTRSYNKEGKLVPFATSVNVRKVKSTDADYDLEGGEEDEADNEEVDDDLASDAMIKKGKEKKKEETKAKGSKKEKPPKERKKK</sequence>
<comment type="function">
    <text evidence="10">Subunit of the replication factor C (RFC) complex which acts during elongation of primed DNA templates by DNA polymerases delta and epsilon, and is necessary for ATP-dependent loading of proliferating cell nuclear antigen (PCNA) onto primed DNA. This subunit binds to the primer-template junction. Binds the PO-B transcription element as well as other GA rich DNA sequences. Can bind single- or double-stranded DNA.</text>
</comment>
<dbReference type="InterPro" id="IPR001357">
    <property type="entry name" value="BRCT_dom"/>
</dbReference>
<feature type="compositionally biased region" description="Basic and acidic residues" evidence="13">
    <location>
        <begin position="197"/>
        <end position="208"/>
    </location>
</feature>
<feature type="compositionally biased region" description="Basic and acidic residues" evidence="13">
    <location>
        <begin position="94"/>
        <end position="114"/>
    </location>
</feature>
<keyword evidence="5 12" id="KW-0235">DNA replication</keyword>
<feature type="compositionally biased region" description="Polar residues" evidence="13">
    <location>
        <begin position="76"/>
        <end position="86"/>
    </location>
</feature>
<dbReference type="SMART" id="SM00292">
    <property type="entry name" value="BRCT"/>
    <property type="match status" value="1"/>
</dbReference>
<dbReference type="SUPFAM" id="SSF52540">
    <property type="entry name" value="P-loop containing nucleoside triphosphate hydrolases"/>
    <property type="match status" value="1"/>
</dbReference>
<dbReference type="InterPro" id="IPR003959">
    <property type="entry name" value="ATPase_AAA_core"/>
</dbReference>
<dbReference type="Pfam" id="PF00533">
    <property type="entry name" value="BRCT"/>
    <property type="match status" value="1"/>
</dbReference>
<feature type="domain" description="BRCT" evidence="14">
    <location>
        <begin position="236"/>
        <end position="322"/>
    </location>
</feature>
<evidence type="ECO:0000256" key="7">
    <source>
        <dbReference type="ARBA" id="ARBA00022840"/>
    </source>
</evidence>
<dbReference type="InterPro" id="IPR008921">
    <property type="entry name" value="DNA_pol3_clamp-load_cplx_C"/>
</dbReference>
<keyword evidence="4" id="KW-0597">Phosphoprotein</keyword>
<feature type="region of interest" description="Disordered" evidence="13">
    <location>
        <begin position="341"/>
        <end position="363"/>
    </location>
</feature>
<keyword evidence="6 12" id="KW-0547">Nucleotide-binding</keyword>
<feature type="compositionally biased region" description="Acidic residues" evidence="13">
    <location>
        <begin position="909"/>
        <end position="930"/>
    </location>
</feature>
<dbReference type="CDD" id="cd18140">
    <property type="entry name" value="HLD_clamp_RFC"/>
    <property type="match status" value="1"/>
</dbReference>
<dbReference type="EMBL" id="JARGDH010000002">
    <property type="protein sequence ID" value="KAL0275125.1"/>
    <property type="molecule type" value="Genomic_DNA"/>
</dbReference>
<evidence type="ECO:0000256" key="10">
    <source>
        <dbReference type="ARBA" id="ARBA00054501"/>
    </source>
</evidence>
<dbReference type="PANTHER" id="PTHR23389:SF6">
    <property type="entry name" value="REPLICATION FACTOR C SUBUNIT 1"/>
    <property type="match status" value="1"/>
</dbReference>
<evidence type="ECO:0000256" key="11">
    <source>
        <dbReference type="ARBA" id="ARBA00064311"/>
    </source>
</evidence>
<dbReference type="GO" id="GO:0006281">
    <property type="term" value="P:DNA repair"/>
    <property type="evidence" value="ECO:0007669"/>
    <property type="project" value="InterPro"/>
</dbReference>
<dbReference type="PIRSF" id="PIRSF036578">
    <property type="entry name" value="RFC1"/>
    <property type="match status" value="1"/>
</dbReference>
<gene>
    <name evidence="15" type="ORF">PYX00_003084</name>
</gene>
<dbReference type="FunFam" id="3.40.50.300:FF:000395">
    <property type="entry name" value="Replication factor C subunit 1"/>
    <property type="match status" value="1"/>
</dbReference>
<dbReference type="FunFam" id="1.10.8.60:FF:000021">
    <property type="entry name" value="Replication factor C subunit 1"/>
    <property type="match status" value="1"/>
</dbReference>
<dbReference type="EMBL" id="JARGDH010000002">
    <property type="protein sequence ID" value="KAL0275126.1"/>
    <property type="molecule type" value="Genomic_DNA"/>
</dbReference>
<evidence type="ECO:0000256" key="2">
    <source>
        <dbReference type="ARBA" id="ARBA00006116"/>
    </source>
</evidence>
<evidence type="ECO:0000259" key="14">
    <source>
        <dbReference type="PROSITE" id="PS50172"/>
    </source>
</evidence>
<accession>A0AAW2I0U8</accession>
<organism evidence="15">
    <name type="scientific">Menopon gallinae</name>
    <name type="common">poultry shaft louse</name>
    <dbReference type="NCBI Taxonomy" id="328185"/>
    <lineage>
        <taxon>Eukaryota</taxon>
        <taxon>Metazoa</taxon>
        <taxon>Ecdysozoa</taxon>
        <taxon>Arthropoda</taxon>
        <taxon>Hexapoda</taxon>
        <taxon>Insecta</taxon>
        <taxon>Pterygota</taxon>
        <taxon>Neoptera</taxon>
        <taxon>Paraneoptera</taxon>
        <taxon>Psocodea</taxon>
        <taxon>Troctomorpha</taxon>
        <taxon>Phthiraptera</taxon>
        <taxon>Amblycera</taxon>
        <taxon>Menoponidae</taxon>
        <taxon>Menopon</taxon>
    </lineage>
</organism>
<keyword evidence="7 12" id="KW-0067">ATP-binding</keyword>